<dbReference type="InterPro" id="IPR001343">
    <property type="entry name" value="Hemolysn_Ca-bd"/>
</dbReference>
<dbReference type="RefSeq" id="WP_147079332.1">
    <property type="nucleotide sequence ID" value="NZ_VOQR01000001.1"/>
</dbReference>
<dbReference type="InterPro" id="IPR018511">
    <property type="entry name" value="Hemolysin-typ_Ca-bd_CS"/>
</dbReference>
<keyword evidence="7" id="KW-1185">Reference proteome</keyword>
<evidence type="ECO:0000313" key="6">
    <source>
        <dbReference type="EMBL" id="TXC69765.1"/>
    </source>
</evidence>
<dbReference type="Gene3D" id="2.60.40.3440">
    <property type="match status" value="1"/>
</dbReference>
<sequence length="2699" mass="274094">MAIINGTTGNDTVTFGQNNVDDVFDGLAGNDTLAADASVTANLTIDMVAGTLSGTGIGSDTFRNFENVTGGSGNDVITGDNNANTLNGGAGNDTLTGGGGNDTLNGGAGDDRLFGGTGVDQLNGGSGNDYLDGGADAGDNSLSGGLGTDTARVHTVAANGISVQSSITQLISTGRGGIDRVSTVETIVFDNNVQVQVAASGNAILQANADTVGVLADATASETGGIGFDYGNGVLRNDLDIDDRMSVTGIRAGTGAVQAIAAGGTVTLAGTYGTLTLGANGAYTYVADNAKPLAEGVVAADTFTYSSTDGEATVTASLVFNVTGKNDAPVQGTITQTTNDNAGTLTQDLKAGATDVDGDTLAVSGVSATFVETGTITPQPLSPLAYQVDGNGNFTFNPSYFDRLNLGASATVLVNYTLSDGNGGTTPATFSFVVQGANDAAVFAETGRTVQTTEDAPFAFATLDVTDVDNAMDFNLAPTDDGIGTYGTFSIAPDGFWTYILNENAQSLNVGANPTETFDIVSADGTPSTVTVRVQGSNDAAVITGTLTGSVGEKAVSPITGQVAVNDVDSADLVTSVAFVSQQPNLAKVSDPSLAIAPNPLSATGLYGTFTITDAGAWNYVVDSRAVALTANATETFRIISSDGTPKDIVITVVGENDPTVFLGARTGTTDEDATTAITGTIVATDPDSPHAFQAGTQTSDLGTFTIDANGTWTFTVNTGNAQDIPGGQFDTVTFTVATNGGAASSVMITVNGSNDLSEPGGDTGPNMFENGYDADDVLHTASTVSGLVIANDPDAGENTWQAGTFAGDYGSLTIAADGNYTYTLNQTDPFINALKIGAKANDTIIVYTFDGTAQEISVGINGADDVATFTGTAAEVDADETSVSGTVVTIDPDSDTAPLTSTSTLVGTYGKLVLNGNGTYVYTVNPAAAGPLSGEENPTDTFDFTTPDGTAGQVVITINGIDDAPTVGTIEADPIDEDDILYSQDLLAGSTDPDGNETLSVAEVSIVISGAPEGSGLNGTFDADDLPTGFTLVGSTLSIDPNYFNSLSVLEFAQVQVNYTVTDGVFPTATSYVISVAGNNDFPVFTPQESGATTDQDAAFTHDLLAGITDPDYTYRADSQVVPGSIDATSSGDSDHALTSDDYSVDEAGIFTLDATVFADLAEGETQTVTVNYLVDDEEAAETEASYTFVVTGVDDKAVIDGTVTGSISEDGTSVPESAPSNTVSGTLTETDVDADAPHIFSVQDEDGAVADFVQGEYGTFSVTESGVWTYTLDIEDAQSLKQDFDETFTVYTDDGSSKQVTVTVNGIDDVAVVSGRTGETDEDATAPVTGTLVVSDADDETSIMAESNVRTAHGSFSIDSAGVWSFTVDNASVQYLNVEESVTDTLEVQAGAETVTLSVTINGTNDIATSDGGSAILTNDNAGAVLVDLVSDITDPDDTPTVEITRITLLDGSGHIIPGAVLPESAYTIDGTDFTLNTGFFDRLNVGQLNQVRIAYTVTSGTETFQDFRVIAVQGADDAAVVVATSVTTQEDTALTGHVATFDVDNGNSPTGTVSLVSGPTHGTVALQADGTFTYTPDANFNGTDTFYVTSPGAVANVTSSLVNTLGGAAGFGENVVPASEDGAQSIALTEVFGANGLTVFGQTYLTAKIATNGYLVLGNNAGMDYLPGAIANIGSPVFSVFGADSSSIAPTSGTSPGGNSQGTGRVYYDLDAATKTLTITYDDVGHYPSDSGGIEGAKSNAYQMTIHQLADGSLDVTYRYENVEWRFSDNNPQSNAPFVGITDGTLENRVVVTADALTLDTTTGNTGITGVYHFTVSSTGVITQTPIAIAVTVTVDPVNDAPTIVGTGETVSESEGYYRIDLASKASDVDGDTLSVSGTPSVHVVNADGTDTLLDPDLYEINEDGSVTLNLDEIGVPLHNGQTETIRIDYAVSDGEADPVAGSYTVVVTGEPEQIFALEDGGPTNGTLYDDDIYGSNVVDIVMAGQGNDNVYGNDGNDVLYGNQGNDTLYGGQGNDTLFGGQGDDMLFGGSGDDYLEGGKGTNAIHGGGGNDTVGYTNAASAVTATLIGQGSDQWLPQVALHGVGVGTAAATNAGSDLVDTYYDIANITGSRFGDTLTGDDNDNILTGGLGNDTLDGGEGVDTAAFAGVAAGYTFTTIANADGLVTGFSAVTDTNIANGNEGTDTLTGIEQLQFADVRLSADDAVQVFDAAGKLTGTFNSIDDAVDSAVSGGTVIIRGGTYVEQVTVTGVTNLTIKAAANETVTIVAPEVLQITGERINGTAVNGILTVTDSTNVRIEGIHIDGAGAGGSAIGEDEFSGVFFENSSGGLFDVNVTSIRDAYVDEDGGISGGQRGRAVLVENDSALAFQMSGGSISDFQKNGLVATNAVLNVQGVEITGGGVVGGLAQNGIVTFGSSGLIAGNTIGGLGYATDASSATGILLVSGSHDLMVTGNTVVGASAESFFTGIYVDTDVTGGGVTGNTISNADTGIIVDGAIGPQTIAVSGNIVTASDIGVDFAPTNLDATVAHIVTGSGLHDELDGAGGNDTLTGLYGDDTLFGNGGGDTLYGNQGNDTLHGGAGNDTLYGGQNNDVLFGDDGDDVLVGGLGSNTLTGGAGADRFVMNAAGRDTILDFHQGEGDRIDLRTLGYTSDSQLVVSQVGDHYTVESVASTNGVADFHLDVFGATTAPNHDAFIFA</sequence>
<dbReference type="GO" id="GO:0005576">
    <property type="term" value="C:extracellular region"/>
    <property type="evidence" value="ECO:0007669"/>
    <property type="project" value="UniProtKB-SubCell"/>
</dbReference>
<dbReference type="EMBL" id="VOQR01000001">
    <property type="protein sequence ID" value="TXC69765.1"/>
    <property type="molecule type" value="Genomic_DNA"/>
</dbReference>
<dbReference type="InterPro" id="IPR011049">
    <property type="entry name" value="Serralysin-like_metalloprot_C"/>
</dbReference>
<comment type="caution">
    <text evidence="6">The sequence shown here is derived from an EMBL/GenBank/DDBJ whole genome shotgun (WGS) entry which is preliminary data.</text>
</comment>
<dbReference type="InterPro" id="IPR050557">
    <property type="entry name" value="RTX_toxin/Mannuronan_C5-epim"/>
</dbReference>
<protein>
    <recommendedName>
        <fullName evidence="8">Tandem-95 repeat protein</fullName>
    </recommendedName>
</protein>
<organism evidence="6 7">
    <name type="scientific">Sphingomonas ginsenosidivorax</name>
    <dbReference type="NCBI Taxonomy" id="862135"/>
    <lineage>
        <taxon>Bacteria</taxon>
        <taxon>Pseudomonadati</taxon>
        <taxon>Pseudomonadota</taxon>
        <taxon>Alphaproteobacteria</taxon>
        <taxon>Sphingomonadales</taxon>
        <taxon>Sphingomonadaceae</taxon>
        <taxon>Sphingomonas</taxon>
    </lineage>
</organism>
<evidence type="ECO:0000313" key="7">
    <source>
        <dbReference type="Proteomes" id="UP000321250"/>
    </source>
</evidence>
<feature type="region of interest" description="Disordered" evidence="3">
    <location>
        <begin position="88"/>
        <end position="109"/>
    </location>
</feature>
<dbReference type="PANTHER" id="PTHR38340">
    <property type="entry name" value="S-LAYER PROTEIN"/>
    <property type="match status" value="1"/>
</dbReference>
<feature type="compositionally biased region" description="Gly residues" evidence="3">
    <location>
        <begin position="88"/>
        <end position="101"/>
    </location>
</feature>
<comment type="subcellular location">
    <subcellularLocation>
        <location evidence="1">Secreted</location>
    </subcellularLocation>
</comment>
<feature type="domain" description="RapA2 cadherin-like" evidence="4">
    <location>
        <begin position="649"/>
        <end position="715"/>
    </location>
</feature>
<dbReference type="InterPro" id="IPR010221">
    <property type="entry name" value="VCBS_dom"/>
</dbReference>
<feature type="domain" description="RapA2 cadherin-like" evidence="4">
    <location>
        <begin position="746"/>
        <end position="823"/>
    </location>
</feature>
<dbReference type="PANTHER" id="PTHR38340:SF1">
    <property type="entry name" value="S-LAYER PROTEIN"/>
    <property type="match status" value="1"/>
</dbReference>
<feature type="domain" description="Cadherin-like" evidence="5">
    <location>
        <begin position="326"/>
        <end position="434"/>
    </location>
</feature>
<dbReference type="SMART" id="SM00710">
    <property type="entry name" value="PbH1"/>
    <property type="match status" value="5"/>
</dbReference>
<dbReference type="Proteomes" id="UP000321250">
    <property type="component" value="Unassembled WGS sequence"/>
</dbReference>
<feature type="region of interest" description="Disordered" evidence="3">
    <location>
        <begin position="1206"/>
        <end position="1225"/>
    </location>
</feature>
<evidence type="ECO:0000259" key="4">
    <source>
        <dbReference type="Pfam" id="PF17803"/>
    </source>
</evidence>
<evidence type="ECO:0000256" key="3">
    <source>
        <dbReference type="SAM" id="MobiDB-lite"/>
    </source>
</evidence>
<dbReference type="Gene3D" id="2.60.40.10">
    <property type="entry name" value="Immunoglobulins"/>
    <property type="match status" value="5"/>
</dbReference>
<dbReference type="InterPro" id="IPR040853">
    <property type="entry name" value="RapA2_cadherin-like"/>
</dbReference>
<dbReference type="InterPro" id="IPR041690">
    <property type="entry name" value="Cadherin_5"/>
</dbReference>
<dbReference type="SUPFAM" id="SSF51126">
    <property type="entry name" value="Pectin lyase-like"/>
    <property type="match status" value="1"/>
</dbReference>
<proteinExistence type="predicted"/>
<dbReference type="GO" id="GO:0005509">
    <property type="term" value="F:calcium ion binding"/>
    <property type="evidence" value="ECO:0007669"/>
    <property type="project" value="InterPro"/>
</dbReference>
<name>A0A5C6UCK6_9SPHN</name>
<evidence type="ECO:0000256" key="2">
    <source>
        <dbReference type="ARBA" id="ARBA00022525"/>
    </source>
</evidence>
<dbReference type="NCBIfam" id="TIGR01965">
    <property type="entry name" value="VCBS_repeat"/>
    <property type="match status" value="8"/>
</dbReference>
<dbReference type="InterPro" id="IPR006626">
    <property type="entry name" value="PbH1"/>
</dbReference>
<accession>A0A5C6UCK6</accession>
<evidence type="ECO:0000256" key="1">
    <source>
        <dbReference type="ARBA" id="ARBA00004613"/>
    </source>
</evidence>
<dbReference type="InterPro" id="IPR013783">
    <property type="entry name" value="Ig-like_fold"/>
</dbReference>
<reference evidence="6 7" key="1">
    <citation type="journal article" date="2013" name="Antonie Van Leeuwenhoek">
        <title>Sphingomonas ginsenosidivorax sp. nov., with the ability to transform ginsenosides.</title>
        <authorList>
            <person name="Jin X.F."/>
            <person name="Kim J.K."/>
            <person name="Liu Q.M."/>
            <person name="Kang M.S."/>
            <person name="He D."/>
            <person name="Jin F.X."/>
            <person name="Kim S.C."/>
            <person name="Im W.T."/>
        </authorList>
    </citation>
    <scope>NUCLEOTIDE SEQUENCE [LARGE SCALE GENOMIC DNA]</scope>
    <source>
        <strain evidence="6 7">KHI67</strain>
    </source>
</reference>
<evidence type="ECO:0000259" key="5">
    <source>
        <dbReference type="Pfam" id="PF17892"/>
    </source>
</evidence>
<dbReference type="Pfam" id="PF00353">
    <property type="entry name" value="HemolysinCabind"/>
    <property type="match status" value="7"/>
</dbReference>
<dbReference type="Pfam" id="PF17963">
    <property type="entry name" value="Big_9"/>
    <property type="match status" value="1"/>
</dbReference>
<dbReference type="Gene3D" id="2.150.10.10">
    <property type="entry name" value="Serralysin-like metalloprotease, C-terminal"/>
    <property type="match status" value="6"/>
</dbReference>
<feature type="domain" description="RapA2 cadherin-like" evidence="4">
    <location>
        <begin position="856"/>
        <end position="923"/>
    </location>
</feature>
<feature type="domain" description="RapA2 cadherin-like" evidence="4">
    <location>
        <begin position="1834"/>
        <end position="1911"/>
    </location>
</feature>
<dbReference type="SUPFAM" id="SSF51120">
    <property type="entry name" value="beta-Roll"/>
    <property type="match status" value="4"/>
</dbReference>
<dbReference type="PROSITE" id="PS00330">
    <property type="entry name" value="HEMOLYSIN_CALCIUM"/>
    <property type="match status" value="8"/>
</dbReference>
<feature type="domain" description="RapA2 cadherin-like" evidence="4">
    <location>
        <begin position="1301"/>
        <end position="1368"/>
    </location>
</feature>
<evidence type="ECO:0008006" key="8">
    <source>
        <dbReference type="Google" id="ProtNLM"/>
    </source>
</evidence>
<feature type="domain" description="RapA2 cadherin-like" evidence="4">
    <location>
        <begin position="529"/>
        <end position="620"/>
    </location>
</feature>
<keyword evidence="2" id="KW-0964">Secreted</keyword>
<gene>
    <name evidence="6" type="ORF">FSB78_01395</name>
</gene>
<dbReference type="Pfam" id="PF17803">
    <property type="entry name" value="Cadherin_4"/>
    <property type="match status" value="6"/>
</dbReference>
<dbReference type="Pfam" id="PF17892">
    <property type="entry name" value="Cadherin_5"/>
    <property type="match status" value="1"/>
</dbReference>
<dbReference type="InterPro" id="IPR011050">
    <property type="entry name" value="Pectin_lyase_fold/virulence"/>
</dbReference>
<dbReference type="PRINTS" id="PR00313">
    <property type="entry name" value="CABNDNGRPT"/>
</dbReference>